<sequence length="117" mass="13328">MNEKQLCPVCGNDGLEEEAFDENGVGSYDSCDCCGFEYGYSESHEVGLGFIVTPKEMLDAAFQLYRKKWIENGAIVAHPEYYSKNFQENGKVKKDILLEQLQRLNLDLDNLEFLMGE</sequence>
<dbReference type="RefSeq" id="WP_050353265.1">
    <property type="nucleotide sequence ID" value="NZ_BOSN01000009.1"/>
</dbReference>
<dbReference type="AlphaFoldDB" id="A0A0L0QQ44"/>
<gene>
    <name evidence="1" type="ORF">AFK71_20295</name>
</gene>
<reference evidence="2" key="1">
    <citation type="submission" date="2015-07" db="EMBL/GenBank/DDBJ databases">
        <title>Fjat-10053 dsm26.</title>
        <authorList>
            <person name="Liu B."/>
            <person name="Wang J."/>
            <person name="Zhu Y."/>
            <person name="Liu G."/>
            <person name="Chen Q."/>
            <person name="Chen Z."/>
            <person name="Lan J."/>
            <person name="Che J."/>
            <person name="Ge C."/>
            <person name="Shi H."/>
            <person name="Pan Z."/>
            <person name="Liu X."/>
        </authorList>
    </citation>
    <scope>NUCLEOTIDE SEQUENCE [LARGE SCALE GENOMIC DNA]</scope>
    <source>
        <strain evidence="2">DSM 26</strain>
    </source>
</reference>
<dbReference type="GeneID" id="66870106"/>
<protein>
    <submittedName>
        <fullName evidence="1">Uncharacterized protein</fullName>
    </submittedName>
</protein>
<dbReference type="EMBL" id="LGTO01000007">
    <property type="protein sequence ID" value="KNE20684.1"/>
    <property type="molecule type" value="Genomic_DNA"/>
</dbReference>
<keyword evidence="2" id="KW-1185">Reference proteome</keyword>
<dbReference type="Proteomes" id="UP000036780">
    <property type="component" value="Unassembled WGS sequence"/>
</dbReference>
<name>A0A0L0QQ44_VIRPA</name>
<dbReference type="OrthoDB" id="1456570at2"/>
<evidence type="ECO:0000313" key="1">
    <source>
        <dbReference type="EMBL" id="KNE20684.1"/>
    </source>
</evidence>
<evidence type="ECO:0000313" key="2">
    <source>
        <dbReference type="Proteomes" id="UP000036780"/>
    </source>
</evidence>
<accession>A0A0L0QQ44</accession>
<dbReference type="PATRIC" id="fig|1473.5.peg.2813"/>
<organism evidence="1 2">
    <name type="scientific">Virgibacillus pantothenticus</name>
    <dbReference type="NCBI Taxonomy" id="1473"/>
    <lineage>
        <taxon>Bacteria</taxon>
        <taxon>Bacillati</taxon>
        <taxon>Bacillota</taxon>
        <taxon>Bacilli</taxon>
        <taxon>Bacillales</taxon>
        <taxon>Bacillaceae</taxon>
        <taxon>Virgibacillus</taxon>
    </lineage>
</organism>
<proteinExistence type="predicted"/>
<comment type="caution">
    <text evidence="1">The sequence shown here is derived from an EMBL/GenBank/DDBJ whole genome shotgun (WGS) entry which is preliminary data.</text>
</comment>